<evidence type="ECO:0000256" key="1">
    <source>
        <dbReference type="SAM" id="MobiDB-lite"/>
    </source>
</evidence>
<dbReference type="EMBL" id="LJSK01000117">
    <property type="protein sequence ID" value="KPI86756.1"/>
    <property type="molecule type" value="Genomic_DNA"/>
</dbReference>
<name>A0A0N0P5Q9_LEPSE</name>
<gene>
    <name evidence="3" type="ORF">ABL78_4173</name>
</gene>
<evidence type="ECO:0000256" key="2">
    <source>
        <dbReference type="SAM" id="SignalP"/>
    </source>
</evidence>
<dbReference type="VEuPathDB" id="TriTrypDB:Lsey_0117_0120"/>
<comment type="caution">
    <text evidence="3">The sequence shown here is derived from an EMBL/GenBank/DDBJ whole genome shotgun (WGS) entry which is preliminary data.</text>
</comment>
<reference evidence="3 4" key="1">
    <citation type="journal article" date="2015" name="PLoS Pathog.">
        <title>Leptomonas seymouri: Adaptations to the Dixenous Life Cycle Analyzed by Genome Sequencing, Transcriptome Profiling and Co-infection with Leishmania donovani.</title>
        <authorList>
            <person name="Kraeva N."/>
            <person name="Butenko A."/>
            <person name="Hlavacova J."/>
            <person name="Kostygov A."/>
            <person name="Myskova J."/>
            <person name="Grybchuk D."/>
            <person name="Lestinova T."/>
            <person name="Votypka J."/>
            <person name="Volf P."/>
            <person name="Opperdoes F."/>
            <person name="Flegontov P."/>
            <person name="Lukes J."/>
            <person name="Yurchenko V."/>
        </authorList>
    </citation>
    <scope>NUCLEOTIDE SEQUENCE [LARGE SCALE GENOMIC DNA]</scope>
    <source>
        <strain evidence="3 4">ATCC 30220</strain>
    </source>
</reference>
<evidence type="ECO:0008006" key="5">
    <source>
        <dbReference type="Google" id="ProtNLM"/>
    </source>
</evidence>
<dbReference type="Proteomes" id="UP000038009">
    <property type="component" value="Unassembled WGS sequence"/>
</dbReference>
<dbReference type="OMA" id="LPKKHRC"/>
<feature type="signal peptide" evidence="2">
    <location>
        <begin position="1"/>
        <end position="31"/>
    </location>
</feature>
<dbReference type="OrthoDB" id="271835at2759"/>
<keyword evidence="2" id="KW-0732">Signal</keyword>
<keyword evidence="4" id="KW-1185">Reference proteome</keyword>
<accession>A0A0N0P5Q9</accession>
<organism evidence="3 4">
    <name type="scientific">Leptomonas seymouri</name>
    <dbReference type="NCBI Taxonomy" id="5684"/>
    <lineage>
        <taxon>Eukaryota</taxon>
        <taxon>Discoba</taxon>
        <taxon>Euglenozoa</taxon>
        <taxon>Kinetoplastea</taxon>
        <taxon>Metakinetoplastina</taxon>
        <taxon>Trypanosomatida</taxon>
        <taxon>Trypanosomatidae</taxon>
        <taxon>Leishmaniinae</taxon>
        <taxon>Leptomonas</taxon>
    </lineage>
</organism>
<feature type="region of interest" description="Disordered" evidence="1">
    <location>
        <begin position="37"/>
        <end position="56"/>
    </location>
</feature>
<evidence type="ECO:0000313" key="3">
    <source>
        <dbReference type="EMBL" id="KPI86756.1"/>
    </source>
</evidence>
<protein>
    <recommendedName>
        <fullName evidence="5">Thioredoxin domain-containing protein</fullName>
    </recommendedName>
</protein>
<dbReference type="PROSITE" id="PS51257">
    <property type="entry name" value="PROKAR_LIPOPROTEIN"/>
    <property type="match status" value="1"/>
</dbReference>
<sequence>MREAMKWNRPAMWKLRMIAVVGVLLLVSCSGFGAPRTSAEGASDSAEQRASSADSTSGFSPIVFTFDSLNSYQQHMSFSFNPLVLFLFDHSPQVVVEFWQPFINSFSLAMEKFGIDVAHTDTTSEVGQKLGEVLGRAPAILFYQGVGDTPVSSDKGLKVPIPYQGGLGLQNITMWALASISPSVVQRVHNDADLARFFALYPKYPNMPRVIFFPTKNYTDAGFLTVSQHFSCDAGFAVVPDAFLHDEATAIARRYGVANATELPVLLVLNKAPAAEDGGVGESDYVVRMNGTTSEWSYAGVKAFLDEQLVDNIEALVAKARATQDAKILAVAEKRRMYMAAALVERQFDVAEEERLRLAVEPVVVKDQAAWAEHCLQLPKGHKCIVVFVDSTLDPAAQTNAARVLSIVSIKLMEMLALEARTVSLVIVERENSDALRSYFDAGQNGYPDVVLISLGRPTRYYNYVGSFSAEGIIQFFASHDPRFAKGEVRGGYAFIPRMAPKLGSPAEHGNDDGGDL</sequence>
<proteinExistence type="predicted"/>
<dbReference type="AlphaFoldDB" id="A0A0N0P5Q9"/>
<feature type="chain" id="PRO_5005857137" description="Thioredoxin domain-containing protein" evidence="2">
    <location>
        <begin position="32"/>
        <end position="517"/>
    </location>
</feature>
<evidence type="ECO:0000313" key="4">
    <source>
        <dbReference type="Proteomes" id="UP000038009"/>
    </source>
</evidence>